<dbReference type="AlphaFoldDB" id="A0A0G0G4K1"/>
<accession>A0A0G0G4K1</accession>
<sequence length="1152" mass="121801">MTAPNYTTDLTTINTAEATTGYTEPTGATAGGIAVAEVDYFIQGTGCISKTFNATGLGGLHYNNGSGITIPTDGAYIAWIYYSAPNALATEANGGMRLSIGSGGGDYKSWYVRGNDTYAYGGWICIPVDPTVTADVTTGTPTTTYQYFGYIVNSINAVAKGNPFGFDVIRYGRCEARINGGDLANGYATFAGYATQNDSTTNRWGLIQAVSGGYQVQGLVVLGYTSAVDFRDNNTSIVIADTKKVSSNFNAFEVRQATSRLDWSNITFLALGTVSRGNFITTDNADINITNCTFTNMGTFGFQSNSTILTSTFRNCNLITQNSANFTGCTFDSTNDSVKALLSNNLTNISNCSFISGGTKHAIELTNACAGNSYSFAGNTFTGYAATDGSTGNECIYNNSGGAVTINISEGDTPSIRNGSGASTVVNSSVDVTIHIEDTNQVAIENARVYVTKNSDSSVIINGLLTNSSGNVVGSTVSGAGGITIRVRKSSDGATKYVPTQATGTVGGSNLTINVTMSEDSIADVTTNTTIAGDFTINTTTKTIRHTADAVVYTAKDLYTWLMNYFDDSALMDDSIPMTAQTPTEFTLVNGWFMNDTSMQFINGGAIQTSGWTHPTNTTGIRILTLATISGVDDTDLGTTVAGVTTGDTGKLVDYNTTLKKLWVRTDATDDDFNNTSENINVNGSLAGAMGGSTAVTGETIWSNIFTLGTLVSGTTLDVYQNDAQIAPFWSSGHIDVLIKVKEASVETDSGNLTILARKFSTLYDHTVIDASTGRNPVPLAAFNDTNNQTAEGTVSGYSDITITFGYYSYDLNNGNGARPYDVQINCAGRILTQVYEYLKYVTRTGSSTTLNGVSGEYYTAVGDIRLNYTGETNGPFVQGSTITSNSGGTGYIVSLIDNGTTGTLVIRNTHGTFSDTNTLTSGSTTATINGTPDTITQSKQAPFGTFAGGKLFGARGVKIYNMHSNDANNYVLTDSTNTTQTPPSTVALVVDSVESGDRIGVYRATGDNTIVDKEMFTCAANNNSGETTFDITTTIPSDTPSTGTLRVVDTSDATSSRETSYTYTGWSGSTFSGLSPTLDRNYTATDDKAYVPYIEEQATTTSVTKSITYASDRYVVVVVRKKGILPFIQKKQITSSGMSVSAIRTTDSIVT</sequence>
<reference evidence="1 2" key="1">
    <citation type="journal article" date="2015" name="Nature">
        <title>rRNA introns, odd ribosomes, and small enigmatic genomes across a large radiation of phyla.</title>
        <authorList>
            <person name="Brown C.T."/>
            <person name="Hug L.A."/>
            <person name="Thomas B.C."/>
            <person name="Sharon I."/>
            <person name="Castelle C.J."/>
            <person name="Singh A."/>
            <person name="Wilkins M.J."/>
            <person name="Williams K.H."/>
            <person name="Banfield J.F."/>
        </authorList>
    </citation>
    <scope>NUCLEOTIDE SEQUENCE [LARGE SCALE GENOMIC DNA]</scope>
</reference>
<evidence type="ECO:0000313" key="1">
    <source>
        <dbReference type="EMBL" id="KKQ26053.1"/>
    </source>
</evidence>
<organism evidence="1 2">
    <name type="scientific">Candidatus Roizmanbacteria bacterium GW2011_GWC2_37_13</name>
    <dbReference type="NCBI Taxonomy" id="1618486"/>
    <lineage>
        <taxon>Bacteria</taxon>
        <taxon>Candidatus Roizmaniibacteriota</taxon>
    </lineage>
</organism>
<proteinExistence type="predicted"/>
<dbReference type="Proteomes" id="UP000034917">
    <property type="component" value="Unassembled WGS sequence"/>
</dbReference>
<protein>
    <submittedName>
        <fullName evidence="1">Uncharacterized protein</fullName>
    </submittedName>
</protein>
<dbReference type="EMBL" id="LBSV01000004">
    <property type="protein sequence ID" value="KKQ26053.1"/>
    <property type="molecule type" value="Genomic_DNA"/>
</dbReference>
<name>A0A0G0G4K1_9BACT</name>
<comment type="caution">
    <text evidence="1">The sequence shown here is derived from an EMBL/GenBank/DDBJ whole genome shotgun (WGS) entry which is preliminary data.</text>
</comment>
<gene>
    <name evidence="1" type="ORF">US40_C0004G0088</name>
</gene>
<evidence type="ECO:0000313" key="2">
    <source>
        <dbReference type="Proteomes" id="UP000034917"/>
    </source>
</evidence>